<evidence type="ECO:0000256" key="7">
    <source>
        <dbReference type="ARBA" id="ARBA00048348"/>
    </source>
</evidence>
<evidence type="ECO:0000313" key="10">
    <source>
        <dbReference type="Proteomes" id="UP001301442"/>
    </source>
</evidence>
<dbReference type="Proteomes" id="UP001301442">
    <property type="component" value="Chromosome"/>
</dbReference>
<dbReference type="PANTHER" id="PTHR11002:SF76">
    <property type="entry name" value="CARBONIC ANHYDRASE"/>
    <property type="match status" value="1"/>
</dbReference>
<dbReference type="CDD" id="cd00883">
    <property type="entry name" value="beta_CA_cladeA"/>
    <property type="match status" value="1"/>
</dbReference>
<dbReference type="PROSITE" id="PS00705">
    <property type="entry name" value="PROK_CO2_ANHYDRASE_2"/>
    <property type="match status" value="1"/>
</dbReference>
<evidence type="ECO:0000313" key="9">
    <source>
        <dbReference type="EMBL" id="WOH37701.1"/>
    </source>
</evidence>
<dbReference type="Pfam" id="PF00484">
    <property type="entry name" value="Pro_CA"/>
    <property type="match status" value="1"/>
</dbReference>
<accession>A0ABZ0GQM5</accession>
<evidence type="ECO:0000256" key="4">
    <source>
        <dbReference type="ARBA" id="ARBA00022723"/>
    </source>
</evidence>
<evidence type="ECO:0000256" key="8">
    <source>
        <dbReference type="RuleBase" id="RU003956"/>
    </source>
</evidence>
<gene>
    <name evidence="9" type="primary">can</name>
    <name evidence="9" type="ORF">RI844_00215</name>
</gene>
<dbReference type="InterPro" id="IPR015892">
    <property type="entry name" value="Carbonic_anhydrase_CS"/>
</dbReference>
<sequence>MASLTHLFKNNKNWAEKIRKEQPDFFDKLSKQQSPEYLWIGCSDSRVPANDLLGMLPGEVFVHRNIANQVIHTDLNCLSVIQFAVEVLKIKHIIVCGHYGCGGVAASLDNNQHGLIDNWLRHISDVHRFHKEELEQLTGEELTNRLCELNVVEQVGNVSKTTTMINAWNVGQEISVHGFVYNLQDGILKDLNVSVDSNVS</sequence>
<keyword evidence="4" id="KW-0479">Metal-binding</keyword>
<dbReference type="PANTHER" id="PTHR11002">
    <property type="entry name" value="CARBONIC ANHYDRASE"/>
    <property type="match status" value="1"/>
</dbReference>
<evidence type="ECO:0000256" key="3">
    <source>
        <dbReference type="ARBA" id="ARBA00012925"/>
    </source>
</evidence>
<dbReference type="InterPro" id="IPR036874">
    <property type="entry name" value="Carbonic_anhydrase_sf"/>
</dbReference>
<dbReference type="Gene3D" id="3.40.1050.10">
    <property type="entry name" value="Carbonic anhydrase"/>
    <property type="match status" value="1"/>
</dbReference>
<comment type="cofactor">
    <cofactor evidence="1">
        <name>Zn(2+)</name>
        <dbReference type="ChEBI" id="CHEBI:29105"/>
    </cofactor>
</comment>
<protein>
    <recommendedName>
        <fullName evidence="3 8">Carbonic anhydrase</fullName>
        <ecNumber evidence="3 8">4.2.1.1</ecNumber>
    </recommendedName>
    <alternativeName>
        <fullName evidence="8">Carbonate dehydratase</fullName>
    </alternativeName>
</protein>
<evidence type="ECO:0000256" key="1">
    <source>
        <dbReference type="ARBA" id="ARBA00001947"/>
    </source>
</evidence>
<comment type="similarity">
    <text evidence="2 8">Belongs to the beta-class carbonic anhydrase family.</text>
</comment>
<dbReference type="InterPro" id="IPR001765">
    <property type="entry name" value="Carbonic_anhydrase"/>
</dbReference>
<reference evidence="9 10" key="1">
    <citation type="submission" date="2023-09" db="EMBL/GenBank/DDBJ databases">
        <authorList>
            <person name="Qi X."/>
        </authorList>
    </citation>
    <scope>NUCLEOTIDE SEQUENCE [LARGE SCALE GENOMIC DNA]</scope>
    <source>
        <strain evidence="9 10">S1-1</strain>
    </source>
</reference>
<proteinExistence type="inferred from homology"/>
<dbReference type="EMBL" id="CP136600">
    <property type="protein sequence ID" value="WOH37701.1"/>
    <property type="molecule type" value="Genomic_DNA"/>
</dbReference>
<dbReference type="PROSITE" id="PS00704">
    <property type="entry name" value="PROK_CO2_ANHYDRASE_1"/>
    <property type="match status" value="1"/>
</dbReference>
<dbReference type="SMART" id="SM00947">
    <property type="entry name" value="Pro_CA"/>
    <property type="match status" value="1"/>
</dbReference>
<evidence type="ECO:0000256" key="5">
    <source>
        <dbReference type="ARBA" id="ARBA00022833"/>
    </source>
</evidence>
<dbReference type="EC" id="4.2.1.1" evidence="3 8"/>
<dbReference type="NCBIfam" id="NF007756">
    <property type="entry name" value="PRK10437.1"/>
    <property type="match status" value="1"/>
</dbReference>
<comment type="function">
    <text evidence="8">Reversible hydration of carbon dioxide.</text>
</comment>
<keyword evidence="5 8" id="KW-0862">Zinc</keyword>
<keyword evidence="10" id="KW-1185">Reference proteome</keyword>
<organism evidence="9 10">
    <name type="scientific">Thalassotalea fonticola</name>
    <dbReference type="NCBI Taxonomy" id="3065649"/>
    <lineage>
        <taxon>Bacteria</taxon>
        <taxon>Pseudomonadati</taxon>
        <taxon>Pseudomonadota</taxon>
        <taxon>Gammaproteobacteria</taxon>
        <taxon>Alteromonadales</taxon>
        <taxon>Colwelliaceae</taxon>
        <taxon>Thalassotalea</taxon>
    </lineage>
</organism>
<evidence type="ECO:0000256" key="6">
    <source>
        <dbReference type="ARBA" id="ARBA00023239"/>
    </source>
</evidence>
<evidence type="ECO:0000256" key="2">
    <source>
        <dbReference type="ARBA" id="ARBA00006217"/>
    </source>
</evidence>
<keyword evidence="6 8" id="KW-0456">Lyase</keyword>
<name>A0ABZ0GQM5_9GAMM</name>
<dbReference type="RefSeq" id="WP_348396479.1">
    <property type="nucleotide sequence ID" value="NZ_CP136600.1"/>
</dbReference>
<comment type="catalytic activity">
    <reaction evidence="7 8">
        <text>hydrogencarbonate + H(+) = CO2 + H2O</text>
        <dbReference type="Rhea" id="RHEA:10748"/>
        <dbReference type="ChEBI" id="CHEBI:15377"/>
        <dbReference type="ChEBI" id="CHEBI:15378"/>
        <dbReference type="ChEBI" id="CHEBI:16526"/>
        <dbReference type="ChEBI" id="CHEBI:17544"/>
        <dbReference type="EC" id="4.2.1.1"/>
    </reaction>
</comment>
<dbReference type="SUPFAM" id="SSF53056">
    <property type="entry name" value="beta-carbonic anhydrase, cab"/>
    <property type="match status" value="1"/>
</dbReference>